<evidence type="ECO:0000313" key="2">
    <source>
        <dbReference type="Proteomes" id="UP000001816"/>
    </source>
</evidence>
<evidence type="ECO:0000313" key="1">
    <source>
        <dbReference type="EMBL" id="AAK23270.1"/>
    </source>
</evidence>
<dbReference type="EnsemblBacteria" id="AAK23270">
    <property type="protein sequence ID" value="AAK23270"/>
    <property type="gene ID" value="CC_1289"/>
</dbReference>
<organism evidence="1 2">
    <name type="scientific">Caulobacter vibrioides (strain ATCC 19089 / CIP 103742 / CB 15)</name>
    <name type="common">Caulobacter crescentus</name>
    <dbReference type="NCBI Taxonomy" id="190650"/>
    <lineage>
        <taxon>Bacteria</taxon>
        <taxon>Pseudomonadati</taxon>
        <taxon>Pseudomonadota</taxon>
        <taxon>Alphaproteobacteria</taxon>
        <taxon>Caulobacterales</taxon>
        <taxon>Caulobacteraceae</taxon>
        <taxon>Caulobacter</taxon>
    </lineage>
</organism>
<gene>
    <name evidence="1" type="ordered locus">CC_1289</name>
</gene>
<dbReference type="SMR" id="Q9A8R2"/>
<protein>
    <submittedName>
        <fullName evidence="1">Uncharacterized protein</fullName>
    </submittedName>
</protein>
<reference evidence="1 2" key="1">
    <citation type="journal article" date="2001" name="Proc. Natl. Acad. Sci. U.S.A.">
        <title>Complete genome sequence of Caulobacter crescentus.</title>
        <authorList>
            <person name="Nierman W.C."/>
            <person name="Feldblyum T.V."/>
            <person name="Laub M.T."/>
            <person name="Paulsen I.T."/>
            <person name="Nelson K.E."/>
            <person name="Eisen J.A."/>
            <person name="Heidelberg J.F."/>
            <person name="Alley M.R."/>
            <person name="Ohta N."/>
            <person name="Maddock J.R."/>
            <person name="Potocka I."/>
            <person name="Nelson W.C."/>
            <person name="Newton A."/>
            <person name="Stephens C."/>
            <person name="Phadke N.D."/>
            <person name="Ely B."/>
            <person name="DeBoy R.T."/>
            <person name="Dodson R.J."/>
            <person name="Durkin A.S."/>
            <person name="Gwinn M.L."/>
            <person name="Haft D.H."/>
            <person name="Kolonay J.F."/>
            <person name="Smit J."/>
            <person name="Craven M.B."/>
            <person name="Khouri H."/>
            <person name="Shetty J."/>
            <person name="Berry K."/>
            <person name="Utterback T."/>
            <person name="Tran K."/>
            <person name="Wolf A."/>
            <person name="Vamathevan J."/>
            <person name="Ermolaeva M."/>
            <person name="White O."/>
            <person name="Salzberg S.L."/>
            <person name="Venter J.C."/>
            <person name="Shapiro L."/>
            <person name="Fraser C.M."/>
        </authorList>
    </citation>
    <scope>NUCLEOTIDE SEQUENCE [LARGE SCALE GENOMIC DNA]</scope>
    <source>
        <strain evidence="2">ATCC 19089 / CB15</strain>
    </source>
</reference>
<dbReference type="EMBL" id="AE005673">
    <property type="protein sequence ID" value="AAK23270.1"/>
    <property type="molecule type" value="Genomic_DNA"/>
</dbReference>
<dbReference type="BioCyc" id="CAULO:CC1289-MONOMER"/>
<dbReference type="STRING" id="190650.CC_1289"/>
<accession>Q9A8R2</accession>
<dbReference type="Proteomes" id="UP000001816">
    <property type="component" value="Chromosome"/>
</dbReference>
<dbReference type="PATRIC" id="fig|190650.5.peg.1316"/>
<keyword evidence="2" id="KW-1185">Reference proteome</keyword>
<name>Q9A8R2_CAUVC</name>
<dbReference type="HOGENOM" id="CLU_3326178_0_0_5"/>
<dbReference type="PIR" id="B87409">
    <property type="entry name" value="B87409"/>
</dbReference>
<dbReference type="KEGG" id="ccr:CC_1289"/>
<dbReference type="AlphaFoldDB" id="Q9A8R2"/>
<proteinExistence type="predicted"/>
<sequence>MASHFGGDFTAFGGDRGDGVTVGLAPLEGATLVSAVED</sequence>